<reference evidence="2 3" key="1">
    <citation type="journal article" date="2016" name="Nat. Commun.">
        <title>Thousands of microbial genomes shed light on interconnected biogeochemical processes in an aquifer system.</title>
        <authorList>
            <person name="Anantharaman K."/>
            <person name="Brown C.T."/>
            <person name="Hug L.A."/>
            <person name="Sharon I."/>
            <person name="Castelle C.J."/>
            <person name="Probst A.J."/>
            <person name="Thomas B.C."/>
            <person name="Singh A."/>
            <person name="Wilkins M.J."/>
            <person name="Karaoz U."/>
            <person name="Brodie E.L."/>
            <person name="Williams K.H."/>
            <person name="Hubbard S.S."/>
            <person name="Banfield J.F."/>
        </authorList>
    </citation>
    <scope>NUCLEOTIDE SEQUENCE [LARGE SCALE GENOMIC DNA]</scope>
</reference>
<dbReference type="SUPFAM" id="SSF56988">
    <property type="entry name" value="Anthrax protective antigen"/>
    <property type="match status" value="1"/>
</dbReference>
<feature type="signal peptide" evidence="1">
    <location>
        <begin position="1"/>
        <end position="25"/>
    </location>
</feature>
<accession>A0A1G2R3C7</accession>
<dbReference type="STRING" id="1802451.A3C82_00880"/>
<name>A0A1G2R3C7_9BACT</name>
<proteinExistence type="predicted"/>
<evidence type="ECO:0008006" key="4">
    <source>
        <dbReference type="Google" id="ProtNLM"/>
    </source>
</evidence>
<evidence type="ECO:0000313" key="3">
    <source>
        <dbReference type="Proteomes" id="UP000176901"/>
    </source>
</evidence>
<evidence type="ECO:0000313" key="2">
    <source>
        <dbReference type="EMBL" id="OHA67207.1"/>
    </source>
</evidence>
<keyword evidence="1" id="KW-0732">Signal</keyword>
<feature type="chain" id="PRO_5009584202" description="PA14 domain-containing protein" evidence="1">
    <location>
        <begin position="26"/>
        <end position="1007"/>
    </location>
</feature>
<gene>
    <name evidence="2" type="ORF">A3C82_00880</name>
</gene>
<dbReference type="NCBIfam" id="NF012200">
    <property type="entry name" value="choice_anch_D"/>
    <property type="match status" value="2"/>
</dbReference>
<organism evidence="2 3">
    <name type="scientific">Candidatus Wildermuthbacteria bacterium RIFCSPHIGHO2_02_FULL_47_12</name>
    <dbReference type="NCBI Taxonomy" id="1802451"/>
    <lineage>
        <taxon>Bacteria</taxon>
        <taxon>Candidatus Wildermuthiibacteriota</taxon>
    </lineage>
</organism>
<dbReference type="InterPro" id="IPR013783">
    <property type="entry name" value="Ig-like_fold"/>
</dbReference>
<protein>
    <recommendedName>
        <fullName evidence="4">PA14 domain-containing protein</fullName>
    </recommendedName>
</protein>
<evidence type="ECO:0000256" key="1">
    <source>
        <dbReference type="SAM" id="SignalP"/>
    </source>
</evidence>
<sequence>MTKSYLSIFFLAFTLFILGAGAVNAYCANSSVVYIDVVHDGSFSTCPITVDPGDSAVIWYKYIDAGEGSSYKYDSRTLFKDDSQISCTTTQGVDDCGEKWSNFSVTFPSTPGSYVYKVGAYASSSSGGSCGSTEGLTQSCAVTVSPPPAISVSPTSKNYGNVDIGSTSDQVFTVTNSGGGTLSGTVTFPSVPFSCSGDCTASYSLGAGSSRTYTIRFSPTVAGAASGTMSFTGGGGATVSLSGTGTVPPAFSLSPNDFSFDYGNVNVGGNDTRVYTVTNSGGGNLIGGVSVSGAGFSCTGVCDGYNLSAGSSKSYTIRFAPDSAGAKSGSVQFTSAPGRTVSLSGTGFVPTLTFPSGSWHRIWYSTSGASPAFSSANFLGEGAGSNDMNGNSPNVASEAFTTDWQGNSVAFGWSNTVGFTSGRTINVPADNLYRFTVGADDGIRLYVSDADNVLQLQDGCTNWADHGYATQTCDVFLSAGNHKVQLDYYENGGTAKVSFTPAMYFQTSTTELRQGDPVTLTASCLGSCEGRVVSFQIYSATQPPNPAFAVASCTISGGTCSIQYTRNGSSDETLSLWALVDINSNSTWNPEDKSNVIAITWTVCQKTPARRSDSITVPLVGGGTCAVTIEHLGRDDSDSGAENNVSYETLESDLNGAFPDSRKLGMDDNPGGCQNNLQFTNEWTPPESGALSVKSTKNDYNAGHDLEYGYKLTASNSCTIISAVRETCDRGPSSTCQDPTITSPTKIIELAQPWWPSISDIVTSAQHRYTIVPDTAPTITEVGDFGTLPDQEWHNSNPVVNVNFQDDFGLNNGFYQIDCPLGICDPDTWLPLFTNHSGTSYNTAGFSFSIPEGVHRIYFKSDDDAGHDYSFYSEVKKDTLPPIPTPTIAMPPASGYRASDNEYWFKAGNYNITIVDNDDTTPGVGNYSDLDTSSCFYRIWDLGTGDATSLTSRSCTSFIPLRVGIGLDCVTENLERCQLELWSRDRARNWRIFTRNLNVDRTAPSAQ</sequence>
<dbReference type="EMBL" id="MHTW01000016">
    <property type="protein sequence ID" value="OHA67207.1"/>
    <property type="molecule type" value="Genomic_DNA"/>
</dbReference>
<dbReference type="Proteomes" id="UP000176901">
    <property type="component" value="Unassembled WGS sequence"/>
</dbReference>
<dbReference type="Gene3D" id="2.60.40.10">
    <property type="entry name" value="Immunoglobulins"/>
    <property type="match status" value="2"/>
</dbReference>
<comment type="caution">
    <text evidence="2">The sequence shown here is derived from an EMBL/GenBank/DDBJ whole genome shotgun (WGS) entry which is preliminary data.</text>
</comment>
<dbReference type="AlphaFoldDB" id="A0A1G2R3C7"/>